<feature type="compositionally biased region" description="Basic and acidic residues" evidence="2">
    <location>
        <begin position="331"/>
        <end position="351"/>
    </location>
</feature>
<dbReference type="InterPro" id="IPR000467">
    <property type="entry name" value="G_patch_dom"/>
</dbReference>
<organism evidence="4 5">
    <name type="scientific">Dryococelus australis</name>
    <dbReference type="NCBI Taxonomy" id="614101"/>
    <lineage>
        <taxon>Eukaryota</taxon>
        <taxon>Metazoa</taxon>
        <taxon>Ecdysozoa</taxon>
        <taxon>Arthropoda</taxon>
        <taxon>Hexapoda</taxon>
        <taxon>Insecta</taxon>
        <taxon>Pterygota</taxon>
        <taxon>Neoptera</taxon>
        <taxon>Polyneoptera</taxon>
        <taxon>Phasmatodea</taxon>
        <taxon>Verophasmatodea</taxon>
        <taxon>Anareolatae</taxon>
        <taxon>Phasmatidae</taxon>
        <taxon>Eurycanthinae</taxon>
        <taxon>Dryococelus</taxon>
    </lineage>
</organism>
<accession>A0ABQ9GJ60</accession>
<keyword evidence="5" id="KW-1185">Reference proteome</keyword>
<dbReference type="InterPro" id="IPR002110">
    <property type="entry name" value="Ankyrin_rpt"/>
</dbReference>
<comment type="caution">
    <text evidence="4">The sequence shown here is derived from an EMBL/GenBank/DDBJ whole genome shotgun (WGS) entry which is preliminary data.</text>
</comment>
<evidence type="ECO:0000259" key="3">
    <source>
        <dbReference type="PROSITE" id="PS50174"/>
    </source>
</evidence>
<dbReference type="InterPro" id="IPR039146">
    <property type="entry name" value="GPANK1"/>
</dbReference>
<evidence type="ECO:0000256" key="2">
    <source>
        <dbReference type="SAM" id="MobiDB-lite"/>
    </source>
</evidence>
<dbReference type="PROSITE" id="PS50088">
    <property type="entry name" value="ANK_REPEAT"/>
    <property type="match status" value="1"/>
</dbReference>
<dbReference type="Pfam" id="PF01585">
    <property type="entry name" value="G-patch"/>
    <property type="match status" value="1"/>
</dbReference>
<dbReference type="SMART" id="SM00248">
    <property type="entry name" value="ANK"/>
    <property type="match status" value="3"/>
</dbReference>
<dbReference type="InterPro" id="IPR036770">
    <property type="entry name" value="Ankyrin_rpt-contain_sf"/>
</dbReference>
<dbReference type="SUPFAM" id="SSF48403">
    <property type="entry name" value="Ankyrin repeat"/>
    <property type="match status" value="1"/>
</dbReference>
<proteinExistence type="predicted"/>
<dbReference type="Gene3D" id="1.25.40.20">
    <property type="entry name" value="Ankyrin repeat-containing domain"/>
    <property type="match status" value="1"/>
</dbReference>
<evidence type="ECO:0000313" key="4">
    <source>
        <dbReference type="EMBL" id="KAJ8872070.1"/>
    </source>
</evidence>
<feature type="repeat" description="ANK" evidence="1">
    <location>
        <begin position="138"/>
        <end position="170"/>
    </location>
</feature>
<gene>
    <name evidence="4" type="ORF">PR048_025671</name>
</gene>
<evidence type="ECO:0000256" key="1">
    <source>
        <dbReference type="PROSITE-ProRule" id="PRU00023"/>
    </source>
</evidence>
<dbReference type="PANTHER" id="PTHR20923">
    <property type="entry name" value="BAT4 PROTEIN-RELATED"/>
    <property type="match status" value="1"/>
</dbReference>
<feature type="domain" description="G-patch" evidence="3">
    <location>
        <begin position="256"/>
        <end position="302"/>
    </location>
</feature>
<sequence length="351" mass="39965">MELHPNWNALSTVDFKWKQFVREGCKESQVRTSKAIDSEPVVELTGEQARAAYEEVVELPVINILSDADKYKSPPFIQGELKIPARVEQTLPVKVLPRQLTDKQLWKSRVMKNAENNDVKGLQELLTTCKNVNFTDNFGWTPLMCAACAGSVEAVEFLIESGANTKIKDKRGNTCLSLASKNNRYAVVKAIESWVPKSLQVEKDRRTGTLSSEKFFCESCKRTFQDTSKEKHVTSTVHLFNSRPHLSCKTVYGIPESNKGYQILLKGGWDRERGLGPDGSGHKYPLKTVLKQDREGLGASKRRPKVTHFQSRDTAAVRVESQKKVNKRQREKQLCKEQQKERMFRREFSSL</sequence>
<dbReference type="PROSITE" id="PS50297">
    <property type="entry name" value="ANK_REP_REGION"/>
    <property type="match status" value="1"/>
</dbReference>
<dbReference type="Pfam" id="PF12796">
    <property type="entry name" value="Ank_2"/>
    <property type="match status" value="1"/>
</dbReference>
<reference evidence="4 5" key="1">
    <citation type="submission" date="2023-02" db="EMBL/GenBank/DDBJ databases">
        <title>LHISI_Scaffold_Assembly.</title>
        <authorList>
            <person name="Stuart O.P."/>
            <person name="Cleave R."/>
            <person name="Magrath M.J.L."/>
            <person name="Mikheyev A.S."/>
        </authorList>
    </citation>
    <scope>NUCLEOTIDE SEQUENCE [LARGE SCALE GENOMIC DNA]</scope>
    <source>
        <strain evidence="4">Daus_M_001</strain>
        <tissue evidence="4">Leg muscle</tissue>
    </source>
</reference>
<protein>
    <recommendedName>
        <fullName evidence="3">G-patch domain-containing protein</fullName>
    </recommendedName>
</protein>
<dbReference type="EMBL" id="JARBHB010000011">
    <property type="protein sequence ID" value="KAJ8872070.1"/>
    <property type="molecule type" value="Genomic_DNA"/>
</dbReference>
<evidence type="ECO:0000313" key="5">
    <source>
        <dbReference type="Proteomes" id="UP001159363"/>
    </source>
</evidence>
<dbReference type="PANTHER" id="PTHR20923:SF1">
    <property type="entry name" value="G PATCH DOMAIN AND ANKYRIN REPEAT-CONTAINING PROTEIN 1"/>
    <property type="match status" value="1"/>
</dbReference>
<name>A0ABQ9GJ60_9NEOP</name>
<dbReference type="SMART" id="SM00443">
    <property type="entry name" value="G_patch"/>
    <property type="match status" value="1"/>
</dbReference>
<feature type="region of interest" description="Disordered" evidence="2">
    <location>
        <begin position="293"/>
        <end position="351"/>
    </location>
</feature>
<keyword evidence="1" id="KW-0040">ANK repeat</keyword>
<dbReference type="PROSITE" id="PS50174">
    <property type="entry name" value="G_PATCH"/>
    <property type="match status" value="1"/>
</dbReference>
<dbReference type="Proteomes" id="UP001159363">
    <property type="component" value="Chromosome 10"/>
</dbReference>